<feature type="coiled-coil region" evidence="5">
    <location>
        <begin position="185"/>
        <end position="282"/>
    </location>
</feature>
<dbReference type="Gene3D" id="1.10.287.1490">
    <property type="match status" value="1"/>
</dbReference>
<evidence type="ECO:0000256" key="4">
    <source>
        <dbReference type="ARBA" id="ARBA00023212"/>
    </source>
</evidence>
<dbReference type="PANTHER" id="PTHR18905">
    <property type="entry name" value="NINEIN"/>
    <property type="match status" value="1"/>
</dbReference>
<evidence type="ECO:0000256" key="2">
    <source>
        <dbReference type="ARBA" id="ARBA00022490"/>
    </source>
</evidence>
<comment type="caution">
    <text evidence="6">The sequence shown here is derived from an EMBL/GenBank/DDBJ whole genome shotgun (WGS) entry which is preliminary data.</text>
</comment>
<evidence type="ECO:0000256" key="5">
    <source>
        <dbReference type="SAM" id="Coils"/>
    </source>
</evidence>
<keyword evidence="4" id="KW-0206">Cytoskeleton</keyword>
<gene>
    <name evidence="6" type="ORF">F2P81_020655</name>
</gene>
<keyword evidence="5" id="KW-0175">Coiled coil</keyword>
<dbReference type="Proteomes" id="UP000438429">
    <property type="component" value="Unassembled WGS sequence"/>
</dbReference>
<feature type="coiled-coil region" evidence="5">
    <location>
        <begin position="776"/>
        <end position="810"/>
    </location>
</feature>
<sequence>MWEKRLVQSEQQVRQLEEQVRSATLLTGQSEACLEEVSRHCGQLEDNLDASRGRSSELEARLQEACAQLEESVGFLSSHDVLSRRLAAEKSSVEAELQLARTREELHGHVTRLEEELGNVRSASDSVLRDRLSNAFVQLQAQVRARDQTIAALGAELLNMQDATRTRAAELDSLKTDRARLIQDLKDQAMAVDNLQLQLDGVSEELDRRKSGEDKLQEVLEQEQTRTSQLQSNLDEEQEAVCRLSQENGSYARLADQLSTQIVEMEEEISALRDHLRDLSSQLNGTADLVLDLRRQLNSRTSVVDRLRAEVADGGDLIRQTKSSSEMLSGDVCRLTERLQAQDAELDRAREQVHGLQQDLQDSRARLRSSEEEFEDEKRNMRRQLLELEQLVLALEEVMDPSGPRRPEPEPAQTWNHLHRRKFNDLFLMVCNCIGSDPCHGVGCRTRLEEVRSENGALQERLSILQQEVQNLEEDVAKKRRKLDETQREHERSREEEERLIRENSRCREEVLVLSSRNLQLSNDNAELSARLRGDQESVRMLQERLATVSKEQEEERATVRRLQEAATQQGREKLQQQTSWSQEKQLIETELSSYKEQLVRLAGLEEELSTVTFKLQRSEEDKVKLLREADARNDKVTTVAFALALHSGAVGVEKLGHAQEVTELQRKLQEAQAKLAALTKVQVDLRTQAEEQAARADSALGLLHVQQAARQQQAGDGRQEQYEKAAASLRQRTEDLETKLNGVRSVLQEKVQQLKDQLTKNAKSSSLLKDVYVENAQLMAALQVTEQRQKKAEKKNVALEEKVGALNKLLREIVPAALAT</sequence>
<feature type="coiled-coil region" evidence="5">
    <location>
        <begin position="6"/>
        <end position="61"/>
    </location>
</feature>
<evidence type="ECO:0000256" key="1">
    <source>
        <dbReference type="ARBA" id="ARBA00004300"/>
    </source>
</evidence>
<name>A0A6A4SAU7_SCOMX</name>
<organism evidence="6 7">
    <name type="scientific">Scophthalmus maximus</name>
    <name type="common">Turbot</name>
    <name type="synonym">Psetta maxima</name>
    <dbReference type="NCBI Taxonomy" id="52904"/>
    <lineage>
        <taxon>Eukaryota</taxon>
        <taxon>Metazoa</taxon>
        <taxon>Chordata</taxon>
        <taxon>Craniata</taxon>
        <taxon>Vertebrata</taxon>
        <taxon>Euteleostomi</taxon>
        <taxon>Actinopterygii</taxon>
        <taxon>Neopterygii</taxon>
        <taxon>Teleostei</taxon>
        <taxon>Neoteleostei</taxon>
        <taxon>Acanthomorphata</taxon>
        <taxon>Carangaria</taxon>
        <taxon>Pleuronectiformes</taxon>
        <taxon>Pleuronectoidei</taxon>
        <taxon>Scophthalmidae</taxon>
        <taxon>Scophthalmus</taxon>
    </lineage>
</organism>
<protein>
    <submittedName>
        <fullName evidence="6">Uncharacterized protein</fullName>
    </submittedName>
</protein>
<feature type="coiled-coil region" evidence="5">
    <location>
        <begin position="339"/>
        <end position="398"/>
    </location>
</feature>
<dbReference type="EMBL" id="VEVO01000018">
    <property type="protein sequence ID" value="KAF0027914.1"/>
    <property type="molecule type" value="Genomic_DNA"/>
</dbReference>
<proteinExistence type="predicted"/>
<dbReference type="AlphaFoldDB" id="A0A6A4SAU7"/>
<keyword evidence="2" id="KW-0963">Cytoplasm</keyword>
<evidence type="ECO:0000313" key="7">
    <source>
        <dbReference type="Proteomes" id="UP000438429"/>
    </source>
</evidence>
<evidence type="ECO:0000313" key="6">
    <source>
        <dbReference type="EMBL" id="KAF0027914.1"/>
    </source>
</evidence>
<dbReference type="PANTHER" id="PTHR18905:SF13">
    <property type="entry name" value="NON-CENTROSOMAL MICROTUBULE ARRAY"/>
    <property type="match status" value="1"/>
</dbReference>
<dbReference type="GO" id="GO:0005813">
    <property type="term" value="C:centrosome"/>
    <property type="evidence" value="ECO:0007669"/>
    <property type="project" value="UniProtKB-SubCell"/>
</dbReference>
<feature type="coiled-coil region" evidence="5">
    <location>
        <begin position="448"/>
        <end position="510"/>
    </location>
</feature>
<reference evidence="6 7" key="1">
    <citation type="submission" date="2019-06" db="EMBL/GenBank/DDBJ databases">
        <title>Draft genomes of female and male turbot (Scophthalmus maximus).</title>
        <authorList>
            <person name="Xu H."/>
            <person name="Xu X.-W."/>
            <person name="Shao C."/>
            <person name="Chen S."/>
        </authorList>
    </citation>
    <scope>NUCLEOTIDE SEQUENCE [LARGE SCALE GENOMIC DNA]</scope>
    <source>
        <strain evidence="6">Ysfricsl-2016a</strain>
        <tissue evidence="6">Blood</tissue>
    </source>
</reference>
<keyword evidence="3" id="KW-0597">Phosphoprotein</keyword>
<comment type="subcellular location">
    <subcellularLocation>
        <location evidence="1">Cytoplasm</location>
        <location evidence="1">Cytoskeleton</location>
        <location evidence="1">Microtubule organizing center</location>
        <location evidence="1">Centrosome</location>
    </subcellularLocation>
</comment>
<accession>A0A6A4SAU7</accession>
<dbReference type="GO" id="GO:0034454">
    <property type="term" value="P:microtubule anchoring at centrosome"/>
    <property type="evidence" value="ECO:0007669"/>
    <property type="project" value="TreeGrafter"/>
</dbReference>
<evidence type="ECO:0000256" key="3">
    <source>
        <dbReference type="ARBA" id="ARBA00022553"/>
    </source>
</evidence>
<feature type="coiled-coil region" evidence="5">
    <location>
        <begin position="655"/>
        <end position="689"/>
    </location>
</feature>